<feature type="transmembrane region" description="Helical" evidence="1">
    <location>
        <begin position="164"/>
        <end position="182"/>
    </location>
</feature>
<sequence length="192" mass="20399">MTVLWAMSLWAAMIVLAASGYGASELRMFRLNRWKIVLAGLIVWALGWQTSHWPHLHVTLNLGFGGLTGGALAWVVLKGQVRWWVVGMWLFLVATIVRMALPFGMAQATVLPIAAIEGVGMGFAVGIAVPKPLAAALLAAATEGLAAVAFALCHSTHDLGRYDLAVVMLASLSAWLVAWVTAGLGQRIGRSA</sequence>
<organism evidence="2 3">
    <name type="scientific">Sulfobacillus acidophilus</name>
    <dbReference type="NCBI Taxonomy" id="53633"/>
    <lineage>
        <taxon>Bacteria</taxon>
        <taxon>Bacillati</taxon>
        <taxon>Bacillota</taxon>
        <taxon>Clostridia</taxon>
        <taxon>Eubacteriales</taxon>
        <taxon>Clostridiales Family XVII. Incertae Sedis</taxon>
        <taxon>Sulfobacillus</taxon>
    </lineage>
</organism>
<feature type="transmembrane region" description="Helical" evidence="1">
    <location>
        <begin position="133"/>
        <end position="152"/>
    </location>
</feature>
<protein>
    <submittedName>
        <fullName evidence="2">Uncharacterized protein</fullName>
    </submittedName>
</protein>
<gene>
    <name evidence="2" type="ORF">C7B45_09520</name>
</gene>
<dbReference type="AlphaFoldDB" id="A0A2T2WHJ9"/>
<evidence type="ECO:0000256" key="1">
    <source>
        <dbReference type="SAM" id="Phobius"/>
    </source>
</evidence>
<feature type="transmembrane region" description="Helical" evidence="1">
    <location>
        <begin position="83"/>
        <end position="101"/>
    </location>
</feature>
<name>A0A2T2WHJ9_9FIRM</name>
<feature type="transmembrane region" description="Helical" evidence="1">
    <location>
        <begin position="33"/>
        <end position="51"/>
    </location>
</feature>
<proteinExistence type="predicted"/>
<keyword evidence="1" id="KW-0472">Membrane</keyword>
<evidence type="ECO:0000313" key="3">
    <source>
        <dbReference type="Proteomes" id="UP000241848"/>
    </source>
</evidence>
<keyword evidence="1" id="KW-1133">Transmembrane helix</keyword>
<dbReference type="EMBL" id="PXYV01000028">
    <property type="protein sequence ID" value="PSR21717.1"/>
    <property type="molecule type" value="Genomic_DNA"/>
</dbReference>
<feature type="transmembrane region" description="Helical" evidence="1">
    <location>
        <begin position="58"/>
        <end position="77"/>
    </location>
</feature>
<accession>A0A2T2WHJ9</accession>
<feature type="transmembrane region" description="Helical" evidence="1">
    <location>
        <begin position="108"/>
        <end position="127"/>
    </location>
</feature>
<reference evidence="2 3" key="1">
    <citation type="journal article" date="2014" name="BMC Genomics">
        <title>Comparison of environmental and isolate Sulfobacillus genomes reveals diverse carbon, sulfur, nitrogen, and hydrogen metabolisms.</title>
        <authorList>
            <person name="Justice N.B."/>
            <person name="Norman A."/>
            <person name="Brown C.T."/>
            <person name="Singh A."/>
            <person name="Thomas B.C."/>
            <person name="Banfield J.F."/>
        </authorList>
    </citation>
    <scope>NUCLEOTIDE SEQUENCE [LARGE SCALE GENOMIC DNA]</scope>
    <source>
        <strain evidence="2">AMDSBA3</strain>
    </source>
</reference>
<dbReference type="Proteomes" id="UP000241848">
    <property type="component" value="Unassembled WGS sequence"/>
</dbReference>
<evidence type="ECO:0000313" key="2">
    <source>
        <dbReference type="EMBL" id="PSR21717.1"/>
    </source>
</evidence>
<keyword evidence="1" id="KW-0812">Transmembrane</keyword>
<comment type="caution">
    <text evidence="2">The sequence shown here is derived from an EMBL/GenBank/DDBJ whole genome shotgun (WGS) entry which is preliminary data.</text>
</comment>